<name>A0A160FID5_9BURK</name>
<dbReference type="STRING" id="1804984.AYM40_06170"/>
<organism evidence="3 4">
    <name type="scientific">Paraburkholderia phytofirmans OLGA172</name>
    <dbReference type="NCBI Taxonomy" id="1417228"/>
    <lineage>
        <taxon>Bacteria</taxon>
        <taxon>Pseudomonadati</taxon>
        <taxon>Pseudomonadota</taxon>
        <taxon>Betaproteobacteria</taxon>
        <taxon>Burkholderiales</taxon>
        <taxon>Burkholderiaceae</taxon>
        <taxon>Paraburkholderia</taxon>
    </lineage>
</organism>
<evidence type="ECO:0000259" key="2">
    <source>
        <dbReference type="Pfam" id="PF17482"/>
    </source>
</evidence>
<dbReference type="Proteomes" id="UP000076852">
    <property type="component" value="Chromosome 1"/>
</dbReference>
<evidence type="ECO:0000313" key="3">
    <source>
        <dbReference type="EMBL" id="ANB72000.1"/>
    </source>
</evidence>
<dbReference type="Pfam" id="PF17482">
    <property type="entry name" value="Phage_sheath_1C"/>
    <property type="match status" value="1"/>
</dbReference>
<sequence>MSISVSYPGVYIDEDTTPAISISTRPTAIPIIPVFGWGYSVVKFNNYLEFVQYVRGLGKELDSNGFWNVRAYFECGGGACYVTEHDSLIGSVPKYDDITLIVACGKTDITSSSVRDLCAPGTGRFAVLDGPSDEITDGTAAKDYDAISGAAVYYPGLSVNWTTNTIAASAVVAGLYCAVDRTRGVWKAPANVALPSNYKPIYKVSDDLQGQYNREKAINMIRTLDNRGPVVWGARTLEDSDDWRYVPVRRLFDSAERDIKTSMQAMVFEPNNQPTWERVRGAIANYLYSLWRSGALLGSTETEAYFVKIGEGITMTPEDVAQGRLIISVGMAAVRPAEFIVLNFTQSVGQG</sequence>
<dbReference type="RefSeq" id="WP_063495448.1">
    <property type="nucleotide sequence ID" value="NZ_CP014578.1"/>
</dbReference>
<evidence type="ECO:0000313" key="4">
    <source>
        <dbReference type="Proteomes" id="UP000076852"/>
    </source>
</evidence>
<dbReference type="PANTHER" id="PTHR35861">
    <property type="match status" value="1"/>
</dbReference>
<dbReference type="Gene3D" id="3.40.50.11780">
    <property type="match status" value="1"/>
</dbReference>
<protein>
    <submittedName>
        <fullName evidence="3">Phage tail protein</fullName>
    </submittedName>
</protein>
<dbReference type="KEGG" id="buz:AYM40_06170"/>
<dbReference type="InterPro" id="IPR052042">
    <property type="entry name" value="Tail_sheath_structural"/>
</dbReference>
<evidence type="ECO:0000256" key="1">
    <source>
        <dbReference type="ARBA" id="ARBA00008005"/>
    </source>
</evidence>
<proteinExistence type="inferred from homology"/>
<dbReference type="AlphaFoldDB" id="A0A160FID5"/>
<dbReference type="OrthoDB" id="9767864at2"/>
<dbReference type="PANTHER" id="PTHR35861:SF1">
    <property type="entry name" value="PHAGE TAIL SHEATH PROTEIN"/>
    <property type="match status" value="1"/>
</dbReference>
<feature type="domain" description="Tail sheath protein C-terminal" evidence="2">
    <location>
        <begin position="239"/>
        <end position="345"/>
    </location>
</feature>
<accession>A0A160FID5</accession>
<dbReference type="InterPro" id="IPR020287">
    <property type="entry name" value="Tail_sheath_C"/>
</dbReference>
<comment type="similarity">
    <text evidence="1">Belongs to the myoviridae tail sheath protein family.</text>
</comment>
<gene>
    <name evidence="3" type="ORF">AYM40_06170</name>
</gene>
<dbReference type="EMBL" id="CP014578">
    <property type="protein sequence ID" value="ANB72000.1"/>
    <property type="molecule type" value="Genomic_DNA"/>
</dbReference>
<keyword evidence="4" id="KW-1185">Reference proteome</keyword>
<reference evidence="3 4" key="1">
    <citation type="journal article" date="2016" name="Gene">
        <title>PacBio SMRT assembly of a complex multi-replicon genome reveals chlorocatechol degradative operon in a region of genome plasticity.</title>
        <authorList>
            <person name="Ricker N."/>
            <person name="Shen S.Y."/>
            <person name="Goordial J."/>
            <person name="Jin S."/>
            <person name="Fulthorpe R.R."/>
        </authorList>
    </citation>
    <scope>NUCLEOTIDE SEQUENCE [LARGE SCALE GENOMIC DNA]</scope>
    <source>
        <strain evidence="3 4">OLGA172</strain>
    </source>
</reference>